<gene>
    <name evidence="2" type="primary">AlNc14C94G5796</name>
    <name evidence="2" type="ORF">ALNC14_065760</name>
</gene>
<name>F0WGR9_9STRA</name>
<feature type="region of interest" description="Disordered" evidence="1">
    <location>
        <begin position="374"/>
        <end position="408"/>
    </location>
</feature>
<feature type="compositionally biased region" description="Basic and acidic residues" evidence="1">
    <location>
        <begin position="488"/>
        <end position="500"/>
    </location>
</feature>
<sequence length="584" mass="67088">MEMETKDIDNESQSSELLFEFNALPPLPPSSDPQRLLTYVLNIVPKYTEMETMASHLRLYTTALEQDVAQLKHHVTTLMRNVAQEEERKIFLERYASQVVKERNDLLHGKQGSRQRTHGGTNSHFVWHTCCKKNNHHVMDVTPSMATLRGDKLHECRANDQQLQLQLAHFEKLSNELRVSLSQTQRDADSKLEAQRKHTQHLEKQILQRSILQSNLERKMYQTEKTLSHFESEKRAEKERLEMKTETLTLEKDVIQEKVNALDKGLCVTIQERDEAREELRASQKMIKQLTNELDSLSLKYTAATGEVEALHSELDLVQSKDLEQVRKEYKRVIGKLREEKTARETELVRTINELRNELSVVQELRKNRKEEENAGRLLLQDPLSPSDALHASKNCSSAGDSEIESKKEDALWADATSELEMAGLEGEDEAGGLGSNHSVESHVDFVNWESFISEKMSQDGETSGRLGSENLRDSREMEEVESMGSTRMEESSNEKQTRELNTRRSLFMSRGSITSSIEEKEGEENDTNDITTAYMSDSEAAFVMSDLQALVLKFEDRCKVEQRKVQVIEQELLELQQSNPSRY</sequence>
<dbReference type="HOGENOM" id="CLU_467287_0_0_1"/>
<protein>
    <submittedName>
        <fullName evidence="2">Uncharacterized protein AlNc14C94G5796</fullName>
    </submittedName>
</protein>
<proteinExistence type="predicted"/>
<feature type="region of interest" description="Disordered" evidence="1">
    <location>
        <begin position="457"/>
        <end position="500"/>
    </location>
</feature>
<evidence type="ECO:0000313" key="2">
    <source>
        <dbReference type="EMBL" id="CCA20433.1"/>
    </source>
</evidence>
<organism evidence="2">
    <name type="scientific">Albugo laibachii Nc14</name>
    <dbReference type="NCBI Taxonomy" id="890382"/>
    <lineage>
        <taxon>Eukaryota</taxon>
        <taxon>Sar</taxon>
        <taxon>Stramenopiles</taxon>
        <taxon>Oomycota</taxon>
        <taxon>Peronosporomycetes</taxon>
        <taxon>Albuginales</taxon>
        <taxon>Albuginaceae</taxon>
        <taxon>Albugo</taxon>
    </lineage>
</organism>
<reference evidence="2" key="2">
    <citation type="submission" date="2011-02" db="EMBL/GenBank/DDBJ databases">
        <authorList>
            <person name="MacLean D."/>
        </authorList>
    </citation>
    <scope>NUCLEOTIDE SEQUENCE</scope>
</reference>
<reference evidence="2" key="1">
    <citation type="journal article" date="2011" name="PLoS Biol.">
        <title>Gene gain and loss during evolution of obligate parasitism in the white rust pathogen of Arabidopsis thaliana.</title>
        <authorList>
            <person name="Kemen E."/>
            <person name="Gardiner A."/>
            <person name="Schultz-Larsen T."/>
            <person name="Kemen A.C."/>
            <person name="Balmuth A.L."/>
            <person name="Robert-Seilaniantz A."/>
            <person name="Bailey K."/>
            <person name="Holub E."/>
            <person name="Studholme D.J."/>
            <person name="Maclean D."/>
            <person name="Jones J.D."/>
        </authorList>
    </citation>
    <scope>NUCLEOTIDE SEQUENCE</scope>
</reference>
<dbReference type="EMBL" id="FR824139">
    <property type="protein sequence ID" value="CCA20433.1"/>
    <property type="molecule type" value="Genomic_DNA"/>
</dbReference>
<evidence type="ECO:0000256" key="1">
    <source>
        <dbReference type="SAM" id="MobiDB-lite"/>
    </source>
</evidence>
<accession>F0WGR9</accession>
<dbReference type="AlphaFoldDB" id="F0WGR9"/>